<name>A0AA38MVB9_9AGAR</name>
<dbReference type="EMBL" id="JANVFO010000115">
    <property type="protein sequence ID" value="KAJ3711836.1"/>
    <property type="molecule type" value="Genomic_DNA"/>
</dbReference>
<dbReference type="PANTHER" id="PTHR46910">
    <property type="entry name" value="TRANSCRIPTION FACTOR PDR1"/>
    <property type="match status" value="1"/>
</dbReference>
<feature type="domain" description="Xylanolytic transcriptional activator regulatory" evidence="3">
    <location>
        <begin position="355"/>
        <end position="426"/>
    </location>
</feature>
<feature type="compositionally biased region" description="Polar residues" evidence="2">
    <location>
        <begin position="132"/>
        <end position="143"/>
    </location>
</feature>
<feature type="region of interest" description="Disordered" evidence="2">
    <location>
        <begin position="740"/>
        <end position="771"/>
    </location>
</feature>
<proteinExistence type="predicted"/>
<dbReference type="GO" id="GO:0008270">
    <property type="term" value="F:zinc ion binding"/>
    <property type="evidence" value="ECO:0007669"/>
    <property type="project" value="InterPro"/>
</dbReference>
<feature type="region of interest" description="Disordered" evidence="2">
    <location>
        <begin position="690"/>
        <end position="712"/>
    </location>
</feature>
<evidence type="ECO:0000256" key="2">
    <source>
        <dbReference type="SAM" id="MobiDB-lite"/>
    </source>
</evidence>
<dbReference type="GO" id="GO:0003677">
    <property type="term" value="F:DNA binding"/>
    <property type="evidence" value="ECO:0007669"/>
    <property type="project" value="InterPro"/>
</dbReference>
<dbReference type="GO" id="GO:0000981">
    <property type="term" value="F:DNA-binding transcription factor activity, RNA polymerase II-specific"/>
    <property type="evidence" value="ECO:0007669"/>
    <property type="project" value="InterPro"/>
</dbReference>
<keyword evidence="1" id="KW-0539">Nucleus</keyword>
<evidence type="ECO:0000259" key="3">
    <source>
        <dbReference type="SMART" id="SM00906"/>
    </source>
</evidence>
<feature type="region of interest" description="Disordered" evidence="2">
    <location>
        <begin position="132"/>
        <end position="165"/>
    </location>
</feature>
<dbReference type="InterPro" id="IPR050987">
    <property type="entry name" value="AtrR-like"/>
</dbReference>
<accession>A0AA38MVB9</accession>
<reference evidence="4" key="2">
    <citation type="journal article" date="2023" name="Proc. Natl. Acad. Sci. U.S.A.">
        <title>A global phylogenomic analysis of the shiitake genus Lentinula.</title>
        <authorList>
            <person name="Sierra-Patev S."/>
            <person name="Min B."/>
            <person name="Naranjo-Ortiz M."/>
            <person name="Looney B."/>
            <person name="Konkel Z."/>
            <person name="Slot J.C."/>
            <person name="Sakamoto Y."/>
            <person name="Steenwyk J.L."/>
            <person name="Rokas A."/>
            <person name="Carro J."/>
            <person name="Camarero S."/>
            <person name="Ferreira P."/>
            <person name="Molpeceres G."/>
            <person name="Ruiz-Duenas F.J."/>
            <person name="Serrano A."/>
            <person name="Henrissat B."/>
            <person name="Drula E."/>
            <person name="Hughes K.W."/>
            <person name="Mata J.L."/>
            <person name="Ishikawa N.K."/>
            <person name="Vargas-Isla R."/>
            <person name="Ushijima S."/>
            <person name="Smith C.A."/>
            <person name="Donoghue J."/>
            <person name="Ahrendt S."/>
            <person name="Andreopoulos W."/>
            <person name="He G."/>
            <person name="LaButti K."/>
            <person name="Lipzen A."/>
            <person name="Ng V."/>
            <person name="Riley R."/>
            <person name="Sandor L."/>
            <person name="Barry K."/>
            <person name="Martinez A.T."/>
            <person name="Xiao Y."/>
            <person name="Gibbons J.G."/>
            <person name="Terashima K."/>
            <person name="Grigoriev I.V."/>
            <person name="Hibbett D."/>
        </authorList>
    </citation>
    <scope>NUCLEOTIDE SEQUENCE</scope>
    <source>
        <strain evidence="4">ET3784</strain>
    </source>
</reference>
<dbReference type="PANTHER" id="PTHR46910:SF38">
    <property type="entry name" value="ZN(2)-C6 FUNGAL-TYPE DOMAIN-CONTAINING PROTEIN"/>
    <property type="match status" value="1"/>
</dbReference>
<evidence type="ECO:0000256" key="1">
    <source>
        <dbReference type="ARBA" id="ARBA00023242"/>
    </source>
</evidence>
<dbReference type="InterPro" id="IPR036864">
    <property type="entry name" value="Zn2-C6_fun-type_DNA-bd_sf"/>
</dbReference>
<gene>
    <name evidence="4" type="ORF">DFJ43DRAFT_1167535</name>
</gene>
<keyword evidence="5" id="KW-1185">Reference proteome</keyword>
<dbReference type="SMART" id="SM00906">
    <property type="entry name" value="Fungal_trans"/>
    <property type="match status" value="1"/>
</dbReference>
<dbReference type="Gene3D" id="4.10.240.10">
    <property type="entry name" value="Zn(2)-C6 fungal-type DNA-binding domain"/>
    <property type="match status" value="1"/>
</dbReference>
<protein>
    <submittedName>
        <fullName evidence="4">Fungal-specific transcription factor domain-containing protein</fullName>
    </submittedName>
</protein>
<dbReference type="CDD" id="cd12148">
    <property type="entry name" value="fungal_TF_MHR"/>
    <property type="match status" value="1"/>
</dbReference>
<dbReference type="Proteomes" id="UP001176059">
    <property type="component" value="Unassembled WGS sequence"/>
</dbReference>
<comment type="caution">
    <text evidence="4">The sequence shown here is derived from an EMBL/GenBank/DDBJ whole genome shotgun (WGS) entry which is preliminary data.</text>
</comment>
<dbReference type="Pfam" id="PF04082">
    <property type="entry name" value="Fungal_trans"/>
    <property type="match status" value="1"/>
</dbReference>
<dbReference type="InterPro" id="IPR007219">
    <property type="entry name" value="XnlR_reg_dom"/>
</dbReference>
<reference evidence="4" key="1">
    <citation type="submission" date="2022-08" db="EMBL/GenBank/DDBJ databases">
        <authorList>
            <consortium name="DOE Joint Genome Institute"/>
            <person name="Min B."/>
            <person name="Sierra-Patev S."/>
            <person name="Naranjo-Ortiz M."/>
            <person name="Looney B."/>
            <person name="Konkel Z."/>
            <person name="Slot J.C."/>
            <person name="Sakamoto Y."/>
            <person name="Steenwyk J.L."/>
            <person name="Rokas A."/>
            <person name="Carro J."/>
            <person name="Camarero S."/>
            <person name="Ferreira P."/>
            <person name="Molpeceres G."/>
            <person name="Ruiz-duenas F.J."/>
            <person name="Serrano A."/>
            <person name="Henrissat B."/>
            <person name="Drula E."/>
            <person name="Hughes K.W."/>
            <person name="Mata J.L."/>
            <person name="Ishikawa N.K."/>
            <person name="Vargas-Isla R."/>
            <person name="Ushijima S."/>
            <person name="Smith C.A."/>
            <person name="Ahrendt S."/>
            <person name="Andreopoulos W."/>
            <person name="He G."/>
            <person name="LaButti K."/>
            <person name="Lipzen A."/>
            <person name="Ng V."/>
            <person name="Riley R."/>
            <person name="Sandor L."/>
            <person name="Barry K."/>
            <person name="Martinez A.T."/>
            <person name="Xiao Y."/>
            <person name="Gibbons J.G."/>
            <person name="Terashima K."/>
            <person name="Hibbett D.S."/>
            <person name="Grigoriev I.V."/>
        </authorList>
    </citation>
    <scope>NUCLEOTIDE SEQUENCE</scope>
    <source>
        <strain evidence="4">ET3784</strain>
    </source>
</reference>
<evidence type="ECO:0000313" key="4">
    <source>
        <dbReference type="EMBL" id="KAJ3711836.1"/>
    </source>
</evidence>
<sequence length="899" mass="101087">MPEPRDPSARSQIACDGCRRRKSASIYNIWHRYPFLRHDLGDSAERGTGKSCSKCEASDIECKFTYTRKKRRPNLAPKSRKYGVDAVQVLVGNIVTSLDDYSIPQDPESVREMLISLAKYARSLELRINHSAQSGSSKNTESLALSGDSISPEISDISDKEDSEDEQLLENLETLSIGPQERHFGRSSNYLFLHSAMDINGETKTRKPVEYNSKPEMWSTDIWKWVPEPETPLYTFPEENLLWDLIQIYFDQISPFFFPLLHKPTFERAVSSGLHLKDHNFGATVLAVCALASRHSDDSRNYINPTDFEQLLGWKWFRQIRLLRPSFVDTVSLYELQLYCLSFSYLSSTTIADTLWPLIGLGIRFSQERGIHRAKSGPRTPENELWVRAFWCLIGLDIIQGITLGRPPVTTPNDFDVDQISECDDMYWDYSSGDLFVQPPGKPSFSSFGVYCNKLLQIAGSIQRTIYAVKRPDLDQFGCKNTHGVSNIEWNQRQVIKHDSALNEWFDSLPEHLRWDPHRVDPIFFQQTVTLHHMFYFVQMTLHKKFVMRIAKPLNNLSDPGSSPESGTASSFSTTNKYLSSMEMRMSFPSLAVCANAARCTVNISQAHHQRRLHPLPWTLMTLFNAASVLLVALWRSKHSSGYGSAASRKEWADLQKCFSLLSSYENRHQAAGRLVDKFFALVKAEDLDSIPDPPQKSGVKRSRPDESDSDLDWPAAAQSYGFIQQQAYIGSNGSTANANRSQNFWKSGNDVGVPNTTRNDPLSTNRDSSLLESRPAQLEIWSVPTQSAGTSAIGAPDGINTMASGGMFGLPPASGNALSSIVSSQTRPLDISEVRNGLYDEFHRYVGNGTLPTTFNVTEVSSNGDTAIQQSMTTPELEDWNTFMQNVDDALFEVGLGR</sequence>
<dbReference type="AlphaFoldDB" id="A0AA38MVB9"/>
<feature type="compositionally biased region" description="Polar residues" evidence="2">
    <location>
        <begin position="755"/>
        <end position="771"/>
    </location>
</feature>
<dbReference type="GO" id="GO:0006351">
    <property type="term" value="P:DNA-templated transcription"/>
    <property type="evidence" value="ECO:0007669"/>
    <property type="project" value="InterPro"/>
</dbReference>
<evidence type="ECO:0000313" key="5">
    <source>
        <dbReference type="Proteomes" id="UP001176059"/>
    </source>
</evidence>
<organism evidence="4 5">
    <name type="scientific">Lentinula guzmanii</name>
    <dbReference type="NCBI Taxonomy" id="2804957"/>
    <lineage>
        <taxon>Eukaryota</taxon>
        <taxon>Fungi</taxon>
        <taxon>Dikarya</taxon>
        <taxon>Basidiomycota</taxon>
        <taxon>Agaricomycotina</taxon>
        <taxon>Agaricomycetes</taxon>
        <taxon>Agaricomycetidae</taxon>
        <taxon>Agaricales</taxon>
        <taxon>Marasmiineae</taxon>
        <taxon>Omphalotaceae</taxon>
        <taxon>Lentinula</taxon>
    </lineage>
</organism>